<accession>A0ABQ4ELM9</accession>
<feature type="domain" description="NACHT N-terminal Helical" evidence="1">
    <location>
        <begin position="3"/>
        <end position="222"/>
    </location>
</feature>
<evidence type="ECO:0000259" key="1">
    <source>
        <dbReference type="Pfam" id="PF22738"/>
    </source>
</evidence>
<dbReference type="Gene3D" id="3.40.50.300">
    <property type="entry name" value="P-loop containing nucleotide triphosphate hydrolases"/>
    <property type="match status" value="1"/>
</dbReference>
<dbReference type="Pfam" id="PF22738">
    <property type="entry name" value="NNH7"/>
    <property type="match status" value="1"/>
</dbReference>
<proteinExistence type="predicted"/>
<reference evidence="2 3" key="1">
    <citation type="submission" date="2021-01" db="EMBL/GenBank/DDBJ databases">
        <title>Whole genome shotgun sequence of Plantactinospora mayteni NBRC 109088.</title>
        <authorList>
            <person name="Komaki H."/>
            <person name="Tamura T."/>
        </authorList>
    </citation>
    <scope>NUCLEOTIDE SEQUENCE [LARGE SCALE GENOMIC DNA]</scope>
    <source>
        <strain evidence="2 3">NBRC 109088</strain>
    </source>
</reference>
<keyword evidence="3" id="KW-1185">Reference proteome</keyword>
<evidence type="ECO:0000313" key="3">
    <source>
        <dbReference type="Proteomes" id="UP000621500"/>
    </source>
</evidence>
<dbReference type="InterPro" id="IPR054567">
    <property type="entry name" value="NNH7"/>
</dbReference>
<comment type="caution">
    <text evidence="2">The sequence shown here is derived from an EMBL/GenBank/DDBJ whole genome shotgun (WGS) entry which is preliminary data.</text>
</comment>
<dbReference type="EMBL" id="BONX01000011">
    <property type="protein sequence ID" value="GIG95649.1"/>
    <property type="molecule type" value="Genomic_DNA"/>
</dbReference>
<dbReference type="SUPFAM" id="SSF52540">
    <property type="entry name" value="P-loop containing nucleoside triphosphate hydrolases"/>
    <property type="match status" value="1"/>
</dbReference>
<sequence>MPRTLSYADAARLLGGARSPVVTALDKVTGGALLGAAVAAPAVLSLFDAKAEFIRLSHELVGGLVERRSGLSRYGRTERLAAAHRVLVVTAFFEAFAEADLPFRFQDLKLTKWEQKAIVGAGRTDESLLGSLFADGVPVPGPHQPYDLFQAMLGEYYATTADGMQRFVNGLAVWDGLVWSQRGAFEEALRALPGRAQERHQELFGRLAAEFPEVSFWAVLREHAGTRAEVREVAAALADLERLLTEATAGRLPSERRSGLTRAYAAELARPVVESGDVPAGIRVPTLGAGYVPPLYRIAELGPAARPSEESWWAEQPVRDDLSEFLTGYLTNPRAVEAPLLVLGQPGSGKSVLTRVLAARLPAADFLPVRLVVRDMPSTADLQDQIEYAVRKATGERLDWPALVRSAGDALPVIVLDGFDELLQATGVAQTDYLVKVAAFQRREADQDRPLVVVVTSRTSVADRARAPEGTVALRLEPFDEPRVAVWLANWNRVNAQEFAARGVAPLDLSTVLAHGELAEQPLLLLMLALYDADDNALRSAGVLRQDELYERLLRRFARREVVKHRRGLPEHDLEHAVEAELRRLSVVAFAMFNRNAQWVSEAELDNDLLALFGPVPAPGVDAELRAPLRQAEIVIGRFFFVHRSRALRDDQQLETYEFLHATFGEFLVARFTWQVLTDIAAREAATMMPLRGGPADDDLLHALLSYAALSGRAPILGFLRGLMSTAAAQRREALVDLLVRLFRAAHHTRLARQFDSYQPRGLPVPARHAAYSANLLLLTVCAAGTLRVSRLYPDRNVVPVWHRETLLWQSQLGSEDWSSLVGALALDRVRAGDGSRDISLHLVADPAEAGVPSVDPLWTYDIVLPGEVALATFNRGGQSWELVARRAYFRCGIDDDVLVHALEPAASLGHGINGFLVGPASAATSLVYELLTFLAAPVAVGEATERRDCYLRLAGLLDVIDEEHRGWVFGLLLDRLAGDVELPPHLAVNVLEEMVGRGVHREHRDRLLRCGLTLLAGSRGVDRRLGGLLAKALRKYGSGDEKLAAEVLVRLVEAGMTREVRTALTPLETAGLLEGWPALRVRFERALRSATTEPPENDPVE</sequence>
<evidence type="ECO:0000313" key="2">
    <source>
        <dbReference type="EMBL" id="GIG95649.1"/>
    </source>
</evidence>
<name>A0ABQ4ELM9_9ACTN</name>
<protein>
    <recommendedName>
        <fullName evidence="1">NACHT N-terminal Helical domain-containing protein</fullName>
    </recommendedName>
</protein>
<gene>
    <name evidence="2" type="ORF">Pma05_22220</name>
</gene>
<dbReference type="Proteomes" id="UP000621500">
    <property type="component" value="Unassembled WGS sequence"/>
</dbReference>
<organism evidence="2 3">
    <name type="scientific">Plantactinospora mayteni</name>
    <dbReference type="NCBI Taxonomy" id="566021"/>
    <lineage>
        <taxon>Bacteria</taxon>
        <taxon>Bacillati</taxon>
        <taxon>Actinomycetota</taxon>
        <taxon>Actinomycetes</taxon>
        <taxon>Micromonosporales</taxon>
        <taxon>Micromonosporaceae</taxon>
        <taxon>Plantactinospora</taxon>
    </lineage>
</organism>
<dbReference type="InterPro" id="IPR027417">
    <property type="entry name" value="P-loop_NTPase"/>
</dbReference>
<dbReference type="RefSeq" id="WP_203857229.1">
    <property type="nucleotide sequence ID" value="NZ_BAAAZQ010000007.1"/>
</dbReference>